<dbReference type="EMBL" id="QGKV02000299">
    <property type="protein sequence ID" value="KAF3598137.1"/>
    <property type="molecule type" value="Genomic_DNA"/>
</dbReference>
<proteinExistence type="predicted"/>
<evidence type="ECO:0000313" key="1">
    <source>
        <dbReference type="EMBL" id="KAF3598137.1"/>
    </source>
</evidence>
<sequence length="133" mass="14598">MGGLLETSFTMKWSELLDLIMDNCGDFLTNFITRVIHCKLQSTQSREKGMKLHGATATPTRELGKLLDSQEASIRGRSRSKVLLDLGQIRLGGFAGQQSVAASASLICRRLLLSPPLPLSIAQPELPHLDLRI</sequence>
<accession>A0ABQ7EME3</accession>
<keyword evidence="2" id="KW-1185">Reference proteome</keyword>
<dbReference type="Proteomes" id="UP000266723">
    <property type="component" value="Unassembled WGS sequence"/>
</dbReference>
<name>A0ABQ7EME3_BRACR</name>
<gene>
    <name evidence="1" type="ORF">DY000_02025928</name>
</gene>
<comment type="caution">
    <text evidence="1">The sequence shown here is derived from an EMBL/GenBank/DDBJ whole genome shotgun (WGS) entry which is preliminary data.</text>
</comment>
<organism evidence="1 2">
    <name type="scientific">Brassica cretica</name>
    <name type="common">Mustard</name>
    <dbReference type="NCBI Taxonomy" id="69181"/>
    <lineage>
        <taxon>Eukaryota</taxon>
        <taxon>Viridiplantae</taxon>
        <taxon>Streptophyta</taxon>
        <taxon>Embryophyta</taxon>
        <taxon>Tracheophyta</taxon>
        <taxon>Spermatophyta</taxon>
        <taxon>Magnoliopsida</taxon>
        <taxon>eudicotyledons</taxon>
        <taxon>Gunneridae</taxon>
        <taxon>Pentapetalae</taxon>
        <taxon>rosids</taxon>
        <taxon>malvids</taxon>
        <taxon>Brassicales</taxon>
        <taxon>Brassicaceae</taxon>
        <taxon>Brassiceae</taxon>
        <taxon>Brassica</taxon>
    </lineage>
</organism>
<reference evidence="1 2" key="1">
    <citation type="journal article" date="2020" name="BMC Genomics">
        <title>Intraspecific diversification of the crop wild relative Brassica cretica Lam. using demographic model selection.</title>
        <authorList>
            <person name="Kioukis A."/>
            <person name="Michalopoulou V.A."/>
            <person name="Briers L."/>
            <person name="Pirintsos S."/>
            <person name="Studholme D.J."/>
            <person name="Pavlidis P."/>
            <person name="Sarris P.F."/>
        </authorList>
    </citation>
    <scope>NUCLEOTIDE SEQUENCE [LARGE SCALE GENOMIC DNA]</scope>
    <source>
        <strain evidence="2">cv. PFS-1207/04</strain>
    </source>
</reference>
<protein>
    <submittedName>
        <fullName evidence="1">Uncharacterized protein</fullName>
    </submittedName>
</protein>
<evidence type="ECO:0000313" key="2">
    <source>
        <dbReference type="Proteomes" id="UP000266723"/>
    </source>
</evidence>